<dbReference type="Proteomes" id="UP001161691">
    <property type="component" value="Unassembled WGS sequence"/>
</dbReference>
<evidence type="ECO:0000313" key="3">
    <source>
        <dbReference type="Proteomes" id="UP001161691"/>
    </source>
</evidence>
<proteinExistence type="predicted"/>
<dbReference type="EMBL" id="JAGRPV010000001">
    <property type="protein sequence ID" value="MDI4648362.1"/>
    <property type="molecule type" value="Genomic_DNA"/>
</dbReference>
<comment type="caution">
    <text evidence="2">The sequence shown here is derived from an EMBL/GenBank/DDBJ whole genome shotgun (WGS) entry which is preliminary data.</text>
</comment>
<organism evidence="2 3">
    <name type="scientific">Cohnella hashimotonis</name>
    <dbReference type="NCBI Taxonomy" id="2826895"/>
    <lineage>
        <taxon>Bacteria</taxon>
        <taxon>Bacillati</taxon>
        <taxon>Bacillota</taxon>
        <taxon>Bacilli</taxon>
        <taxon>Bacillales</taxon>
        <taxon>Paenibacillaceae</taxon>
        <taxon>Cohnella</taxon>
    </lineage>
</organism>
<keyword evidence="3" id="KW-1185">Reference proteome</keyword>
<evidence type="ECO:0000313" key="2">
    <source>
        <dbReference type="EMBL" id="MDI4648362.1"/>
    </source>
</evidence>
<reference evidence="2" key="1">
    <citation type="submission" date="2023-04" db="EMBL/GenBank/DDBJ databases">
        <title>Comparative genomic analysis of Cohnella hashimotonis sp. nov., isolated from the International Space Station.</title>
        <authorList>
            <person name="Venkateswaran K."/>
            <person name="Simpson A."/>
        </authorList>
    </citation>
    <scope>NUCLEOTIDE SEQUENCE</scope>
    <source>
        <strain evidence="2">F6_2S_P_1</strain>
    </source>
</reference>
<evidence type="ECO:0000256" key="1">
    <source>
        <dbReference type="SAM" id="Phobius"/>
    </source>
</evidence>
<feature type="transmembrane region" description="Helical" evidence="1">
    <location>
        <begin position="26"/>
        <end position="45"/>
    </location>
</feature>
<protein>
    <submittedName>
        <fullName evidence="2">Uncharacterized protein</fullName>
    </submittedName>
</protein>
<keyword evidence="1" id="KW-0472">Membrane</keyword>
<keyword evidence="1" id="KW-1133">Transmembrane helix</keyword>
<keyword evidence="1" id="KW-0812">Transmembrane</keyword>
<sequence>MAVKIVASLVLIALNANTRGQRGGCFWAIVLNMGGLALWLAFQYGKDFIRGVAL</sequence>
<gene>
    <name evidence="2" type="ORF">KB449_25645</name>
</gene>
<accession>A0ABT6TNC5</accession>
<name>A0ABT6TNC5_9BACL</name>
<dbReference type="RefSeq" id="WP_282911080.1">
    <property type="nucleotide sequence ID" value="NZ_JAGRPV010000001.1"/>
</dbReference>